<feature type="domain" description="N-acetyltransferase" evidence="1">
    <location>
        <begin position="4"/>
        <end position="152"/>
    </location>
</feature>
<dbReference type="CDD" id="cd04301">
    <property type="entry name" value="NAT_SF"/>
    <property type="match status" value="1"/>
</dbReference>
<dbReference type="Pfam" id="PF00583">
    <property type="entry name" value="Acetyltransf_1"/>
    <property type="match status" value="1"/>
</dbReference>
<reference evidence="2 3" key="1">
    <citation type="submission" date="2020-04" db="EMBL/GenBank/DDBJ databases">
        <authorList>
            <person name="Basu S."/>
            <person name="Maruthanayagam V."/>
            <person name="Chakraborty S."/>
            <person name="Pramanik A."/>
            <person name="Mukherjee J."/>
            <person name="Brink B."/>
        </authorList>
    </citation>
    <scope>NUCLEOTIDE SEQUENCE [LARGE SCALE GENOMIC DNA]</scope>
    <source>
        <strain evidence="2 3">AP17</strain>
    </source>
</reference>
<dbReference type="InterPro" id="IPR016181">
    <property type="entry name" value="Acyl_CoA_acyltransferase"/>
</dbReference>
<dbReference type="InterPro" id="IPR000182">
    <property type="entry name" value="GNAT_dom"/>
</dbReference>
<dbReference type="EMBL" id="CP051167">
    <property type="protein sequence ID" value="QIZ70449.1"/>
    <property type="molecule type" value="Genomic_DNA"/>
</dbReference>
<sequence length="178" mass="21134">MVKIVRRKVTSPEAQLLLKEIQKTPYIVGYSYKEWREAENIRVAEDSHGNLMGVSLNIDFGKNWTKIAVLYVREANRGRGIGKRLFYSAFEEAIARKRHVYTISSNPMVIKMMADLEFTTFSSLLNFPKAYQSERRLIYIHMLAWLANLYRIKEMMRKHWIYDEEEQFIYGIHRSSSR</sequence>
<keyword evidence="2" id="KW-0808">Transferase</keyword>
<dbReference type="SUPFAM" id="SSF55729">
    <property type="entry name" value="Acyl-CoA N-acyltransferases (Nat)"/>
    <property type="match status" value="1"/>
</dbReference>
<evidence type="ECO:0000313" key="2">
    <source>
        <dbReference type="EMBL" id="QIZ70449.1"/>
    </source>
</evidence>
<dbReference type="AlphaFoldDB" id="A0A6H1TYL0"/>
<accession>A0A6H1TYL0</accession>
<keyword evidence="3" id="KW-1185">Reference proteome</keyword>
<name>A0A6H1TYL0_9CYAN</name>
<evidence type="ECO:0000313" key="3">
    <source>
        <dbReference type="Proteomes" id="UP000500857"/>
    </source>
</evidence>
<gene>
    <name evidence="2" type="ORF">HCG48_07540</name>
</gene>
<dbReference type="Gene3D" id="3.40.630.30">
    <property type="match status" value="1"/>
</dbReference>
<dbReference type="PROSITE" id="PS51186">
    <property type="entry name" value="GNAT"/>
    <property type="match status" value="1"/>
</dbReference>
<evidence type="ECO:0000259" key="1">
    <source>
        <dbReference type="PROSITE" id="PS51186"/>
    </source>
</evidence>
<dbReference type="RefSeq" id="WP_168568604.1">
    <property type="nucleotide sequence ID" value="NZ_CP051167.1"/>
</dbReference>
<dbReference type="KEGG" id="oxy:HCG48_07540"/>
<protein>
    <submittedName>
        <fullName evidence="2">GNAT family N-acetyltransferase</fullName>
    </submittedName>
</protein>
<proteinExistence type="predicted"/>
<dbReference type="Proteomes" id="UP000500857">
    <property type="component" value="Chromosome"/>
</dbReference>
<dbReference type="GO" id="GO:0016747">
    <property type="term" value="F:acyltransferase activity, transferring groups other than amino-acyl groups"/>
    <property type="evidence" value="ECO:0007669"/>
    <property type="project" value="InterPro"/>
</dbReference>
<organism evidence="2 3">
    <name type="scientific">Oxynema aestuarii AP17</name>
    <dbReference type="NCBI Taxonomy" id="2064643"/>
    <lineage>
        <taxon>Bacteria</taxon>
        <taxon>Bacillati</taxon>
        <taxon>Cyanobacteriota</taxon>
        <taxon>Cyanophyceae</taxon>
        <taxon>Oscillatoriophycideae</taxon>
        <taxon>Oscillatoriales</taxon>
        <taxon>Oscillatoriaceae</taxon>
        <taxon>Oxynema</taxon>
        <taxon>Oxynema aestuarii</taxon>
    </lineage>
</organism>